<sequence length="539" mass="62225">MHLEFFKYLRMSPKQDIGWEHANPVGGDKKTVQCRYCRKVIHGGITRLKLHIAHIPGQVEACPRAPPDVALMLKKHLNDSKSERATEKKRKAALIDASHNKSLCDYMHFIQDVDDEYDIGEDELSYLERMQLELAMQESRHMALIEEKDYKNHLSRARPVPIGCNRSLYNELNVIDCDDDGNDVDEKALSDLEEKQFKQALQESRYVAFLQEEQHRSSVFKACPAAAASCSGNCCPSSGYSGKDGTEKPAASSSKSCVLPSEEKSIKKMRKIQHIRLQIKLLRLKLDHQTRKMHIAEQGNARLKEDLVHIQKELKHQTEKDREEIQAELERKFFLVEKEQLKAQIDGLKKKLAERDDELQDMEALNQTLILKEHSSNLELQDARKELTNVLPNLLDSHRIKIGVKRMGEIQQKPFQDACSKKLSCSDWEVRSVELISLWQEKVNNPNWQPFKKTLIDGKWKEIIDEDDGELKELRHQWGDAAYSAVVNALLELNEYNPSGRYVVKELWNFKEGRKASLQEAIQCVSQELTTLKSHKRRR</sequence>
<evidence type="ECO:0000256" key="4">
    <source>
        <dbReference type="PROSITE-ProRule" id="PRU00027"/>
    </source>
</evidence>
<dbReference type="EMBL" id="JBJUIK010000007">
    <property type="protein sequence ID" value="KAL3523833.1"/>
    <property type="molecule type" value="Genomic_DNA"/>
</dbReference>
<dbReference type="InterPro" id="IPR045177">
    <property type="entry name" value="FDM1-5/IDN2"/>
</dbReference>
<proteinExistence type="predicted"/>
<dbReference type="GO" id="GO:0008270">
    <property type="term" value="F:zinc ion binding"/>
    <property type="evidence" value="ECO:0007669"/>
    <property type="project" value="UniProtKB-KW"/>
</dbReference>
<name>A0ABD3A264_9GENT</name>
<evidence type="ECO:0000256" key="5">
    <source>
        <dbReference type="SAM" id="Coils"/>
    </source>
</evidence>
<reference evidence="7 8" key="1">
    <citation type="submission" date="2024-11" db="EMBL/GenBank/DDBJ databases">
        <title>A near-complete genome assembly of Cinchona calisaya.</title>
        <authorList>
            <person name="Lian D.C."/>
            <person name="Zhao X.W."/>
            <person name="Wei L."/>
        </authorList>
    </citation>
    <scope>NUCLEOTIDE SEQUENCE [LARGE SCALE GENOMIC DNA]</scope>
    <source>
        <tissue evidence="7">Nenye</tissue>
    </source>
</reference>
<evidence type="ECO:0000256" key="1">
    <source>
        <dbReference type="ARBA" id="ARBA00022723"/>
    </source>
</evidence>
<protein>
    <recommendedName>
        <fullName evidence="6">BED-type domain-containing protein</fullName>
    </recommendedName>
</protein>
<keyword evidence="1" id="KW-0479">Metal-binding</keyword>
<keyword evidence="8" id="KW-1185">Reference proteome</keyword>
<dbReference type="AlphaFoldDB" id="A0ABD3A264"/>
<keyword evidence="3" id="KW-0862">Zinc</keyword>
<feature type="coiled-coil region" evidence="5">
    <location>
        <begin position="300"/>
        <end position="368"/>
    </location>
</feature>
<dbReference type="PANTHER" id="PTHR21596:SF82">
    <property type="entry name" value="FACTOR OF DNA METHYLATION 5-LIKE"/>
    <property type="match status" value="1"/>
</dbReference>
<gene>
    <name evidence="7" type="ORF">ACH5RR_016667</name>
</gene>
<dbReference type="Pfam" id="PF03469">
    <property type="entry name" value="XH"/>
    <property type="match status" value="1"/>
</dbReference>
<dbReference type="PROSITE" id="PS50808">
    <property type="entry name" value="ZF_BED"/>
    <property type="match status" value="1"/>
</dbReference>
<evidence type="ECO:0000256" key="3">
    <source>
        <dbReference type="ARBA" id="ARBA00022833"/>
    </source>
</evidence>
<accession>A0ABD3A264</accession>
<evidence type="ECO:0000259" key="6">
    <source>
        <dbReference type="PROSITE" id="PS50808"/>
    </source>
</evidence>
<comment type="caution">
    <text evidence="7">The sequence shown here is derived from an EMBL/GenBank/DDBJ whole genome shotgun (WGS) entry which is preliminary data.</text>
</comment>
<dbReference type="PANTHER" id="PTHR21596">
    <property type="entry name" value="RIBONUCLEASE P SUBUNIT P38"/>
    <property type="match status" value="1"/>
</dbReference>
<evidence type="ECO:0000313" key="7">
    <source>
        <dbReference type="EMBL" id="KAL3523833.1"/>
    </source>
</evidence>
<dbReference type="Pfam" id="PF02892">
    <property type="entry name" value="zf-BED"/>
    <property type="match status" value="1"/>
</dbReference>
<evidence type="ECO:0000256" key="2">
    <source>
        <dbReference type="ARBA" id="ARBA00022771"/>
    </source>
</evidence>
<feature type="domain" description="BED-type" evidence="6">
    <location>
        <begin position="13"/>
        <end position="69"/>
    </location>
</feature>
<evidence type="ECO:0000313" key="8">
    <source>
        <dbReference type="Proteomes" id="UP001630127"/>
    </source>
</evidence>
<organism evidence="7 8">
    <name type="scientific">Cinchona calisaya</name>
    <dbReference type="NCBI Taxonomy" id="153742"/>
    <lineage>
        <taxon>Eukaryota</taxon>
        <taxon>Viridiplantae</taxon>
        <taxon>Streptophyta</taxon>
        <taxon>Embryophyta</taxon>
        <taxon>Tracheophyta</taxon>
        <taxon>Spermatophyta</taxon>
        <taxon>Magnoliopsida</taxon>
        <taxon>eudicotyledons</taxon>
        <taxon>Gunneridae</taxon>
        <taxon>Pentapetalae</taxon>
        <taxon>asterids</taxon>
        <taxon>lamiids</taxon>
        <taxon>Gentianales</taxon>
        <taxon>Rubiaceae</taxon>
        <taxon>Cinchonoideae</taxon>
        <taxon>Cinchoneae</taxon>
        <taxon>Cinchona</taxon>
    </lineage>
</organism>
<dbReference type="Proteomes" id="UP001630127">
    <property type="component" value="Unassembled WGS sequence"/>
</dbReference>
<dbReference type="InterPro" id="IPR005379">
    <property type="entry name" value="FDM1-5/IDN2_XH"/>
</dbReference>
<keyword evidence="2 4" id="KW-0863">Zinc-finger</keyword>
<dbReference type="InterPro" id="IPR003656">
    <property type="entry name" value="Znf_BED"/>
</dbReference>
<keyword evidence="5" id="KW-0175">Coiled coil</keyword>